<dbReference type="InterPro" id="IPR042099">
    <property type="entry name" value="ANL_N_sf"/>
</dbReference>
<dbReference type="EMBL" id="WIUZ02000004">
    <property type="protein sequence ID" value="KAF9788566.1"/>
    <property type="molecule type" value="Genomic_DNA"/>
</dbReference>
<protein>
    <submittedName>
        <fullName evidence="3">Acetyl-CoA synthetase-like protein</fullName>
    </submittedName>
</protein>
<reference evidence="3" key="1">
    <citation type="journal article" date="2020" name="Nat. Commun.">
        <title>Large-scale genome sequencing of mycorrhizal fungi provides insights into the early evolution of symbiotic traits.</title>
        <authorList>
            <person name="Miyauchi S."/>
            <person name="Kiss E."/>
            <person name="Kuo A."/>
            <person name="Drula E."/>
            <person name="Kohler A."/>
            <person name="Sanchez-Garcia M."/>
            <person name="Morin E."/>
            <person name="Andreopoulos B."/>
            <person name="Barry K.W."/>
            <person name="Bonito G."/>
            <person name="Buee M."/>
            <person name="Carver A."/>
            <person name="Chen C."/>
            <person name="Cichocki N."/>
            <person name="Clum A."/>
            <person name="Culley D."/>
            <person name="Crous P.W."/>
            <person name="Fauchery L."/>
            <person name="Girlanda M."/>
            <person name="Hayes R.D."/>
            <person name="Keri Z."/>
            <person name="LaButti K."/>
            <person name="Lipzen A."/>
            <person name="Lombard V."/>
            <person name="Magnuson J."/>
            <person name="Maillard F."/>
            <person name="Murat C."/>
            <person name="Nolan M."/>
            <person name="Ohm R.A."/>
            <person name="Pangilinan J."/>
            <person name="Pereira M.F."/>
            <person name="Perotto S."/>
            <person name="Peter M."/>
            <person name="Pfister S."/>
            <person name="Riley R."/>
            <person name="Sitrit Y."/>
            <person name="Stielow J.B."/>
            <person name="Szollosi G."/>
            <person name="Zifcakova L."/>
            <person name="Stursova M."/>
            <person name="Spatafora J.W."/>
            <person name="Tedersoo L."/>
            <person name="Vaario L.M."/>
            <person name="Yamada A."/>
            <person name="Yan M."/>
            <person name="Wang P."/>
            <person name="Xu J."/>
            <person name="Bruns T."/>
            <person name="Baldrian P."/>
            <person name="Vilgalys R."/>
            <person name="Dunand C."/>
            <person name="Henrissat B."/>
            <person name="Grigoriev I.V."/>
            <person name="Hibbett D."/>
            <person name="Nagy L.G."/>
            <person name="Martin F.M."/>
        </authorList>
    </citation>
    <scope>NUCLEOTIDE SEQUENCE</scope>
    <source>
        <strain evidence="3">UH-Tt-Lm1</strain>
    </source>
</reference>
<evidence type="ECO:0000256" key="1">
    <source>
        <dbReference type="ARBA" id="ARBA00006432"/>
    </source>
</evidence>
<name>A0A9P6HLF3_9AGAM</name>
<feature type="domain" description="AMP-dependent synthetase/ligase" evidence="2">
    <location>
        <begin position="15"/>
        <end position="333"/>
    </location>
</feature>
<dbReference type="InterPro" id="IPR000873">
    <property type="entry name" value="AMP-dep_synth/lig_dom"/>
</dbReference>
<reference evidence="3" key="2">
    <citation type="submission" date="2020-11" db="EMBL/GenBank/DDBJ databases">
        <authorList>
            <consortium name="DOE Joint Genome Institute"/>
            <person name="Kuo A."/>
            <person name="Miyauchi S."/>
            <person name="Kiss E."/>
            <person name="Drula E."/>
            <person name="Kohler A."/>
            <person name="Sanchez-Garcia M."/>
            <person name="Andreopoulos B."/>
            <person name="Barry K.W."/>
            <person name="Bonito G."/>
            <person name="Buee M."/>
            <person name="Carver A."/>
            <person name="Chen C."/>
            <person name="Cichocki N."/>
            <person name="Clum A."/>
            <person name="Culley D."/>
            <person name="Crous P.W."/>
            <person name="Fauchery L."/>
            <person name="Girlanda M."/>
            <person name="Hayes R."/>
            <person name="Keri Z."/>
            <person name="Labutti K."/>
            <person name="Lipzen A."/>
            <person name="Lombard V."/>
            <person name="Magnuson J."/>
            <person name="Maillard F."/>
            <person name="Morin E."/>
            <person name="Murat C."/>
            <person name="Nolan M."/>
            <person name="Ohm R."/>
            <person name="Pangilinan J."/>
            <person name="Pereira M."/>
            <person name="Perotto S."/>
            <person name="Peter M."/>
            <person name="Riley R."/>
            <person name="Sitrit Y."/>
            <person name="Stielow B."/>
            <person name="Szollosi G."/>
            <person name="Zifcakova L."/>
            <person name="Stursova M."/>
            <person name="Spatafora J.W."/>
            <person name="Tedersoo L."/>
            <person name="Vaario L.-M."/>
            <person name="Yamada A."/>
            <person name="Yan M."/>
            <person name="Wang P."/>
            <person name="Xu J."/>
            <person name="Bruns T."/>
            <person name="Baldrian P."/>
            <person name="Vilgalys R."/>
            <person name="Henrissat B."/>
            <person name="Grigoriev I.V."/>
            <person name="Hibbett D."/>
            <person name="Nagy L.G."/>
            <person name="Martin F.M."/>
        </authorList>
    </citation>
    <scope>NUCLEOTIDE SEQUENCE</scope>
    <source>
        <strain evidence="3">UH-Tt-Lm1</strain>
    </source>
</reference>
<dbReference type="GO" id="GO:0031956">
    <property type="term" value="F:medium-chain fatty acid-CoA ligase activity"/>
    <property type="evidence" value="ECO:0007669"/>
    <property type="project" value="TreeGrafter"/>
</dbReference>
<dbReference type="PANTHER" id="PTHR43201:SF8">
    <property type="entry name" value="ACYL-COA SYNTHETASE FAMILY MEMBER 3"/>
    <property type="match status" value="1"/>
</dbReference>
<comment type="similarity">
    <text evidence="1">Belongs to the ATP-dependent AMP-binding enzyme family.</text>
</comment>
<organism evidence="3 4">
    <name type="scientific">Thelephora terrestris</name>
    <dbReference type="NCBI Taxonomy" id="56493"/>
    <lineage>
        <taxon>Eukaryota</taxon>
        <taxon>Fungi</taxon>
        <taxon>Dikarya</taxon>
        <taxon>Basidiomycota</taxon>
        <taxon>Agaricomycotina</taxon>
        <taxon>Agaricomycetes</taxon>
        <taxon>Thelephorales</taxon>
        <taxon>Thelephoraceae</taxon>
        <taxon>Thelephora</taxon>
    </lineage>
</organism>
<dbReference type="AlphaFoldDB" id="A0A9P6HLF3"/>
<comment type="caution">
    <text evidence="3">The sequence shown here is derived from an EMBL/GenBank/DDBJ whole genome shotgun (WGS) entry which is preliminary data.</text>
</comment>
<accession>A0A9P6HLF3</accession>
<dbReference type="Gene3D" id="3.40.50.12780">
    <property type="entry name" value="N-terminal domain of ligase-like"/>
    <property type="match status" value="1"/>
</dbReference>
<evidence type="ECO:0000313" key="3">
    <source>
        <dbReference type="EMBL" id="KAF9788566.1"/>
    </source>
</evidence>
<dbReference type="SUPFAM" id="SSF56801">
    <property type="entry name" value="Acetyl-CoA synthetase-like"/>
    <property type="match status" value="1"/>
</dbReference>
<keyword evidence="4" id="KW-1185">Reference proteome</keyword>
<dbReference type="Pfam" id="PF23562">
    <property type="entry name" value="AMP-binding_C_3"/>
    <property type="match status" value="1"/>
</dbReference>
<dbReference type="GO" id="GO:0006631">
    <property type="term" value="P:fatty acid metabolic process"/>
    <property type="evidence" value="ECO:0007669"/>
    <property type="project" value="TreeGrafter"/>
</dbReference>
<dbReference type="Pfam" id="PF00501">
    <property type="entry name" value="AMP-binding"/>
    <property type="match status" value="1"/>
</dbReference>
<sequence length="541" mass="59898">MSTPTFQSHLTVLDSSARSFPTRPAFRTPVVNKDTSQITEWSTVTYSQFFQDVELYARYWTSVLSADGITPGSVVGLWLGGAAYTDVLRIYGMSRAGYVPQMFSLRLPNPTVIYELLQKARARALVFEPSLDVDLSGCPVLTYPTIQVREQDAADVALPPLRADCSASDLAFVFHTSGSTSGSPKLVPCNRRWLDNIVTKSKQMGQVRSTHGQDVTVAIGSMCHIGQTNMLISSMCHGSCTVQPTTIAFSSEELLDMIIRCGLNRLRQFATFLTLHLRNSKTDPKLLQALVQLDEVIYSGLALGDDEEAWATQNGIKLHNLFGSTEVGAMMISIGGNGEDAPLLVPLEGTSYSFSPIDQTSTSTEAYHEKLLELVISSESGDCPDVSLRHADGHFHTGDLFLEVKPGKYRSQGRNDDWIKSESSLRCDTKSIEDNVRRACSDLVFECTVVGNGRSSPALFVESSEQCTMDDEKLKKEIIKRTKQFHIRRYVHERITSTKHVVVVKRGTLPRTATKGNVRRQAVETQFKELLDGIYGTVPKY</sequence>
<gene>
    <name evidence="3" type="ORF">BJ322DRAFT_1001921</name>
</gene>
<dbReference type="Proteomes" id="UP000736335">
    <property type="component" value="Unassembled WGS sequence"/>
</dbReference>
<dbReference type="OrthoDB" id="429813at2759"/>
<evidence type="ECO:0000313" key="4">
    <source>
        <dbReference type="Proteomes" id="UP000736335"/>
    </source>
</evidence>
<evidence type="ECO:0000259" key="2">
    <source>
        <dbReference type="Pfam" id="PF00501"/>
    </source>
</evidence>
<dbReference type="PANTHER" id="PTHR43201">
    <property type="entry name" value="ACYL-COA SYNTHETASE"/>
    <property type="match status" value="1"/>
</dbReference>
<proteinExistence type="inferred from homology"/>